<accession>A0ABS0LQZ2</accession>
<evidence type="ECO:0000256" key="1">
    <source>
        <dbReference type="ARBA" id="ARBA00001933"/>
    </source>
</evidence>
<feature type="domain" description="Alanine racemase C-terminal" evidence="5">
    <location>
        <begin position="273"/>
        <end position="398"/>
    </location>
</feature>
<evidence type="ECO:0000259" key="5">
    <source>
        <dbReference type="SMART" id="SM01005"/>
    </source>
</evidence>
<keyword evidence="2 4" id="KW-0663">Pyridoxal phosphate</keyword>
<feature type="binding site" evidence="4">
    <location>
        <position position="147"/>
    </location>
    <ligand>
        <name>substrate</name>
    </ligand>
</feature>
<keyword evidence="3 4" id="KW-0413">Isomerase</keyword>
<reference evidence="6 7" key="1">
    <citation type="submission" date="2020-07" db="EMBL/GenBank/DDBJ databases">
        <title>Facklamia lactis sp. nov., isolated from raw milk.</title>
        <authorList>
            <person name="Doll E.V."/>
            <person name="Huptas C."/>
            <person name="Staib L."/>
            <person name="Wenning M."/>
            <person name="Scherer S."/>
        </authorList>
    </citation>
    <scope>NUCLEOTIDE SEQUENCE [LARGE SCALE GENOMIC DNA]</scope>
    <source>
        <strain evidence="6 7">DSM 111018</strain>
    </source>
</reference>
<evidence type="ECO:0000256" key="3">
    <source>
        <dbReference type="ARBA" id="ARBA00023235"/>
    </source>
</evidence>
<dbReference type="Pfam" id="PF00842">
    <property type="entry name" value="Ala_racemase_C"/>
    <property type="match status" value="1"/>
</dbReference>
<comment type="function">
    <text evidence="4">Catalyzes the interconversion of L-alanine and D-alanine. May also act on other amino acids.</text>
</comment>
<dbReference type="InterPro" id="IPR011079">
    <property type="entry name" value="Ala_racemase_C"/>
</dbReference>
<evidence type="ECO:0000313" key="7">
    <source>
        <dbReference type="Proteomes" id="UP000721415"/>
    </source>
</evidence>
<dbReference type="InterPro" id="IPR001608">
    <property type="entry name" value="Ala_racemase_N"/>
</dbReference>
<organism evidence="6 7">
    <name type="scientific">Facklamia lactis</name>
    <dbReference type="NCBI Taxonomy" id="2749967"/>
    <lineage>
        <taxon>Bacteria</taxon>
        <taxon>Bacillati</taxon>
        <taxon>Bacillota</taxon>
        <taxon>Bacilli</taxon>
        <taxon>Lactobacillales</taxon>
        <taxon>Aerococcaceae</taxon>
        <taxon>Facklamia</taxon>
    </lineage>
</organism>
<gene>
    <name evidence="6" type="primary">alr</name>
    <name evidence="6" type="ORF">HZY91_06715</name>
</gene>
<evidence type="ECO:0000256" key="4">
    <source>
        <dbReference type="HAMAP-Rule" id="MF_01201"/>
    </source>
</evidence>
<comment type="cofactor">
    <cofactor evidence="1 4">
        <name>pyridoxal 5'-phosphate</name>
        <dbReference type="ChEBI" id="CHEBI:597326"/>
    </cofactor>
</comment>
<dbReference type="Gene3D" id="3.20.20.10">
    <property type="entry name" value="Alanine racemase"/>
    <property type="match status" value="1"/>
</dbReference>
<feature type="modified residue" description="N6-(pyridoxal phosphate)lysine" evidence="4">
    <location>
        <position position="41"/>
    </location>
</feature>
<proteinExistence type="inferred from homology"/>
<dbReference type="InterPro" id="IPR009006">
    <property type="entry name" value="Ala_racemase/Decarboxylase_C"/>
</dbReference>
<evidence type="ECO:0000313" key="6">
    <source>
        <dbReference type="EMBL" id="MBG9986587.1"/>
    </source>
</evidence>
<comment type="pathway">
    <text evidence="4">Amino-acid biosynthesis; D-alanine biosynthesis; D-alanine from L-alanine: step 1/1.</text>
</comment>
<dbReference type="EMBL" id="JACBXQ010000003">
    <property type="protein sequence ID" value="MBG9986587.1"/>
    <property type="molecule type" value="Genomic_DNA"/>
</dbReference>
<dbReference type="HAMAP" id="MF_01201">
    <property type="entry name" value="Ala_racemase"/>
    <property type="match status" value="1"/>
</dbReference>
<dbReference type="PROSITE" id="PS00395">
    <property type="entry name" value="ALANINE_RACEMASE"/>
    <property type="match status" value="1"/>
</dbReference>
<dbReference type="EC" id="5.1.1.1" evidence="4"/>
<dbReference type="GO" id="GO:0008784">
    <property type="term" value="F:alanine racemase activity"/>
    <property type="evidence" value="ECO:0007669"/>
    <property type="project" value="UniProtKB-EC"/>
</dbReference>
<dbReference type="RefSeq" id="WP_197115495.1">
    <property type="nucleotide sequence ID" value="NZ_JACBXQ010000003.1"/>
</dbReference>
<dbReference type="InterPro" id="IPR020622">
    <property type="entry name" value="Ala_racemase_pyridoxalP-BS"/>
</dbReference>
<dbReference type="CDD" id="cd00430">
    <property type="entry name" value="PLPDE_III_AR"/>
    <property type="match status" value="1"/>
</dbReference>
<dbReference type="Proteomes" id="UP000721415">
    <property type="component" value="Unassembled WGS sequence"/>
</dbReference>
<dbReference type="SUPFAM" id="SSF51419">
    <property type="entry name" value="PLP-binding barrel"/>
    <property type="match status" value="1"/>
</dbReference>
<feature type="active site" description="Proton acceptor; specific for D-alanine" evidence="4">
    <location>
        <position position="41"/>
    </location>
</feature>
<comment type="caution">
    <text evidence="6">The sequence shown here is derived from an EMBL/GenBank/DDBJ whole genome shotgun (WGS) entry which is preliminary data.</text>
</comment>
<name>A0ABS0LQZ2_9LACT</name>
<dbReference type="NCBIfam" id="TIGR00492">
    <property type="entry name" value="alr"/>
    <property type="match status" value="1"/>
</dbReference>
<dbReference type="PANTHER" id="PTHR30511:SF0">
    <property type="entry name" value="ALANINE RACEMASE, CATABOLIC-RELATED"/>
    <property type="match status" value="1"/>
</dbReference>
<feature type="active site" description="Proton acceptor; specific for L-alanine" evidence="4">
    <location>
        <position position="294"/>
    </location>
</feature>
<feature type="binding site" evidence="4">
    <location>
        <position position="341"/>
    </location>
    <ligand>
        <name>substrate</name>
    </ligand>
</feature>
<sequence length="398" mass="44363">MNFASEHRPTQAIINLSAISHNIKEFRGLITVDQEIYAVVKADGYGHGAVPVAKAALEAGATGLCVATVDEAIELRQAGLIQVPILVLGLTSPYGIAEILHYNITITVSNIDFFVKAYEQLEHSEQTELLNLYQLKFHLKLDTGMSRIGLQSKTDIRTFYEQIKGFTWAVWEGVFTHFATAGGGPSTYIQQQWERWEFLLEEVPESVKIRHFANSAMAMYPNYNQKSDIIRLGIAMYGLHPKDLVIKQETYCDEEFEHNATFDQMLALDLQPALQLVSELVYVKKVPSGTSVSYGATYTSQEEEWIGTVPIGYADGWLRAYHSVPVLVEGYKCSVLGVINMDQMMIRLPKAFPIGTEVTLIGMDGGLNNHASSIARQVDTISYEIVTSIGARVPRIYI</sequence>
<protein>
    <recommendedName>
        <fullName evidence="4">Alanine racemase</fullName>
        <ecNumber evidence="4">5.1.1.1</ecNumber>
    </recommendedName>
</protein>
<dbReference type="SUPFAM" id="SSF50621">
    <property type="entry name" value="Alanine racemase C-terminal domain-like"/>
    <property type="match status" value="1"/>
</dbReference>
<keyword evidence="7" id="KW-1185">Reference proteome</keyword>
<comment type="catalytic activity">
    <reaction evidence="4">
        <text>L-alanine = D-alanine</text>
        <dbReference type="Rhea" id="RHEA:20249"/>
        <dbReference type="ChEBI" id="CHEBI:57416"/>
        <dbReference type="ChEBI" id="CHEBI:57972"/>
        <dbReference type="EC" id="5.1.1.1"/>
    </reaction>
</comment>
<evidence type="ECO:0000256" key="2">
    <source>
        <dbReference type="ARBA" id="ARBA00022898"/>
    </source>
</evidence>
<dbReference type="SMART" id="SM01005">
    <property type="entry name" value="Ala_racemase_C"/>
    <property type="match status" value="1"/>
</dbReference>
<dbReference type="InterPro" id="IPR000821">
    <property type="entry name" value="Ala_racemase"/>
</dbReference>
<dbReference type="PANTHER" id="PTHR30511">
    <property type="entry name" value="ALANINE RACEMASE"/>
    <property type="match status" value="1"/>
</dbReference>
<dbReference type="PRINTS" id="PR00992">
    <property type="entry name" value="ALARACEMASE"/>
</dbReference>
<dbReference type="InterPro" id="IPR029066">
    <property type="entry name" value="PLP-binding_barrel"/>
</dbReference>
<dbReference type="Gene3D" id="2.40.37.10">
    <property type="entry name" value="Lyase, Ornithine Decarboxylase, Chain A, domain 1"/>
    <property type="match status" value="1"/>
</dbReference>
<dbReference type="Pfam" id="PF01168">
    <property type="entry name" value="Ala_racemase_N"/>
    <property type="match status" value="1"/>
</dbReference>
<comment type="similarity">
    <text evidence="4">Belongs to the alanine racemase family.</text>
</comment>